<accession>I7IZN2</accession>
<dbReference type="GO" id="GO:0005886">
    <property type="term" value="C:plasma membrane"/>
    <property type="evidence" value="ECO:0007669"/>
    <property type="project" value="UniProtKB-SubCell"/>
</dbReference>
<keyword evidence="5 12" id="KW-0813">Transport</keyword>
<evidence type="ECO:0000256" key="1">
    <source>
        <dbReference type="ARBA" id="ARBA00002841"/>
    </source>
</evidence>
<evidence type="ECO:0000313" key="14">
    <source>
        <dbReference type="EMBL" id="CCI85217.1"/>
    </source>
</evidence>
<sequence length="287" mass="31289">MKKTKIALLLILLLVPFLGACSHNKNQLTIVGSTALQPLAEEAGYQYGIKHNVTINVQGGGTGTGLSQVSEKAVNIGNSDLFAQQKQGIDSKKLLDYKVAVVGIAVITNSTSGVKNVTMDQLRNIFAGKITNWKQVGGKDLPIVLIHRSKGSGTRFTFEQDVMHGQPVAGGQEQDSNGSVQKIVAATPGAISYLAFAYANKKNLVKLEIDGVKPTKANVTNNNWKIWSYEHMYLNKKANNQLAKKFINYIESPKIQTSIIEELGYISIHQMKVSKDINGKVHQLKGE</sequence>
<dbReference type="Gene3D" id="3.40.190.10">
    <property type="entry name" value="Periplasmic binding protein-like II"/>
    <property type="match status" value="2"/>
</dbReference>
<proteinExistence type="inferred from homology"/>
<evidence type="ECO:0000256" key="12">
    <source>
        <dbReference type="RuleBase" id="RU367119"/>
    </source>
</evidence>
<dbReference type="OrthoDB" id="9790048at2"/>
<evidence type="ECO:0000256" key="9">
    <source>
        <dbReference type="ARBA" id="ARBA00023136"/>
    </source>
</evidence>
<dbReference type="InterPro" id="IPR011862">
    <property type="entry name" value="Phos-bd"/>
</dbReference>
<dbReference type="GO" id="GO:0006817">
    <property type="term" value="P:phosphate ion transport"/>
    <property type="evidence" value="ECO:0007669"/>
    <property type="project" value="UniProtKB-UniRule"/>
</dbReference>
<reference evidence="14 15" key="1">
    <citation type="submission" date="2012-06" db="EMBL/GenBank/DDBJ databases">
        <title>Draft Genome Sequence of Lactobacillus pasteurii CRBIP 24.76T.</title>
        <authorList>
            <person name="Cousin S."/>
            <person name="Bouchier C."/>
            <person name="Loux V."/>
            <person name="Ma L."/>
            <person name="Creno S."/>
            <person name="Bizet C."/>
            <person name="Clermont D."/>
        </authorList>
    </citation>
    <scope>NUCLEOTIDE SEQUENCE [LARGE SCALE GENOMIC DNA]</scope>
    <source>
        <strain evidence="15">CRBIP 24.76T</strain>
    </source>
</reference>
<comment type="similarity">
    <text evidence="3 12">Belongs to the PstS family.</text>
</comment>
<gene>
    <name evidence="14" type="ORF">BN53_03835</name>
</gene>
<evidence type="ECO:0000256" key="4">
    <source>
        <dbReference type="ARBA" id="ARBA00011529"/>
    </source>
</evidence>
<keyword evidence="7 12" id="KW-0592">Phosphate transport</keyword>
<dbReference type="SUPFAM" id="SSF53850">
    <property type="entry name" value="Periplasmic binding protein-like II"/>
    <property type="match status" value="1"/>
</dbReference>
<dbReference type="CDD" id="cd13653">
    <property type="entry name" value="PBP2_phosphate_like_1"/>
    <property type="match status" value="1"/>
</dbReference>
<evidence type="ECO:0000313" key="15">
    <source>
        <dbReference type="Proteomes" id="UP000009311"/>
    </source>
</evidence>
<dbReference type="eggNOG" id="COG0226">
    <property type="taxonomic scope" value="Bacteria"/>
</dbReference>
<keyword evidence="15" id="KW-1185">Reference proteome</keyword>
<dbReference type="Pfam" id="PF12849">
    <property type="entry name" value="PBP_like_2"/>
    <property type="match status" value="1"/>
</dbReference>
<keyword evidence="8 12" id="KW-0732">Signal</keyword>
<name>I7IZN2_9LACO</name>
<comment type="function">
    <text evidence="12">Involved in the system for phosphate transport across the cytoplasmic membrane.</text>
</comment>
<evidence type="ECO:0000256" key="7">
    <source>
        <dbReference type="ARBA" id="ARBA00022592"/>
    </source>
</evidence>
<protein>
    <recommendedName>
        <fullName evidence="12">Phosphate-binding protein</fullName>
    </recommendedName>
</protein>
<keyword evidence="11 12" id="KW-0449">Lipoprotein</keyword>
<comment type="subunit">
    <text evidence="4 12">The complex is composed of two ATP-binding proteins (PstB), two transmembrane proteins (PstC and PstA) and a solute-binding protein (PstS).</text>
</comment>
<feature type="signal peptide" evidence="12">
    <location>
        <begin position="1"/>
        <end position="20"/>
    </location>
</feature>
<dbReference type="NCBIfam" id="TIGR02136">
    <property type="entry name" value="ptsS_2"/>
    <property type="match status" value="1"/>
</dbReference>
<feature type="domain" description="PBP" evidence="13">
    <location>
        <begin position="24"/>
        <end position="252"/>
    </location>
</feature>
<dbReference type="RefSeq" id="WP_009559765.1">
    <property type="nucleotide sequence ID" value="NZ_AYZN01000003.1"/>
</dbReference>
<dbReference type="PANTHER" id="PTHR30570:SF4">
    <property type="entry name" value="PHOSPHATE-BINDING PROTEIN PSTS 1"/>
    <property type="match status" value="1"/>
</dbReference>
<feature type="chain" id="PRO_5039756184" description="Phosphate-binding protein" evidence="12">
    <location>
        <begin position="21"/>
        <end position="287"/>
    </location>
</feature>
<dbReference type="GO" id="GO:0042301">
    <property type="term" value="F:phosphate ion binding"/>
    <property type="evidence" value="ECO:0007669"/>
    <property type="project" value="UniProtKB-UniRule"/>
</dbReference>
<comment type="function">
    <text evidence="1">Part of the ABC transporter complex PstSACB involved in phosphate import.</text>
</comment>
<comment type="caution">
    <text evidence="14">The sequence shown here is derived from an EMBL/GenBank/DDBJ whole genome shotgun (WGS) entry which is preliminary data.</text>
</comment>
<dbReference type="EMBL" id="CAKD01000020">
    <property type="protein sequence ID" value="CCI85217.1"/>
    <property type="molecule type" value="Genomic_DNA"/>
</dbReference>
<dbReference type="AlphaFoldDB" id="I7IZN2"/>
<dbReference type="InterPro" id="IPR024370">
    <property type="entry name" value="PBP_domain"/>
</dbReference>
<evidence type="ECO:0000256" key="8">
    <source>
        <dbReference type="ARBA" id="ARBA00022729"/>
    </source>
</evidence>
<evidence type="ECO:0000259" key="13">
    <source>
        <dbReference type="Pfam" id="PF12849"/>
    </source>
</evidence>
<dbReference type="PATRIC" id="fig|1423790.3.peg.1240"/>
<keyword evidence="6 12" id="KW-1003">Cell membrane</keyword>
<organism evidence="14 15">
    <name type="scientific">Lactobacillus pasteurii DSM 23907 = CRBIP 24.76</name>
    <dbReference type="NCBI Taxonomy" id="1423790"/>
    <lineage>
        <taxon>Bacteria</taxon>
        <taxon>Bacillati</taxon>
        <taxon>Bacillota</taxon>
        <taxon>Bacilli</taxon>
        <taxon>Lactobacillales</taxon>
        <taxon>Lactobacillaceae</taxon>
        <taxon>Lactobacillus</taxon>
    </lineage>
</organism>
<evidence type="ECO:0000256" key="3">
    <source>
        <dbReference type="ARBA" id="ARBA00008725"/>
    </source>
</evidence>
<dbReference type="Proteomes" id="UP000009311">
    <property type="component" value="Unassembled WGS sequence"/>
</dbReference>
<evidence type="ECO:0000256" key="11">
    <source>
        <dbReference type="ARBA" id="ARBA00023288"/>
    </source>
</evidence>
<evidence type="ECO:0000256" key="5">
    <source>
        <dbReference type="ARBA" id="ARBA00022448"/>
    </source>
</evidence>
<keyword evidence="9" id="KW-0472">Membrane</keyword>
<evidence type="ECO:0000256" key="10">
    <source>
        <dbReference type="ARBA" id="ARBA00023139"/>
    </source>
</evidence>
<dbReference type="PANTHER" id="PTHR30570">
    <property type="entry name" value="PERIPLASMIC PHOSPHATE BINDING COMPONENT OF PHOSPHATE ABC TRANSPORTER"/>
    <property type="match status" value="1"/>
</dbReference>
<dbReference type="InterPro" id="IPR050811">
    <property type="entry name" value="Phosphate_ABC_transporter"/>
</dbReference>
<dbReference type="PROSITE" id="PS51257">
    <property type="entry name" value="PROKAR_LIPOPROTEIN"/>
    <property type="match status" value="1"/>
</dbReference>
<comment type="subcellular location">
    <subcellularLocation>
        <location evidence="2 12">Cell membrane</location>
        <topology evidence="2 12">Lipid-anchor</topology>
    </subcellularLocation>
</comment>
<keyword evidence="10 12" id="KW-0564">Palmitate</keyword>
<dbReference type="STRING" id="1423790.BN53_03835"/>
<evidence type="ECO:0000256" key="6">
    <source>
        <dbReference type="ARBA" id="ARBA00022475"/>
    </source>
</evidence>
<evidence type="ECO:0000256" key="2">
    <source>
        <dbReference type="ARBA" id="ARBA00004193"/>
    </source>
</evidence>